<keyword evidence="2" id="KW-1185">Reference proteome</keyword>
<proteinExistence type="predicted"/>
<accession>A0ABP0GXZ5</accession>
<protein>
    <submittedName>
        <fullName evidence="1">Uncharacterized protein</fullName>
    </submittedName>
</protein>
<evidence type="ECO:0000313" key="2">
    <source>
        <dbReference type="Proteomes" id="UP001642483"/>
    </source>
</evidence>
<comment type="caution">
    <text evidence="1">The sequence shown here is derived from an EMBL/GenBank/DDBJ whole genome shotgun (WGS) entry which is preliminary data.</text>
</comment>
<gene>
    <name evidence="1" type="ORF">CVLEPA_LOCUS29777</name>
</gene>
<evidence type="ECO:0000313" key="1">
    <source>
        <dbReference type="EMBL" id="CAK8696622.1"/>
    </source>
</evidence>
<name>A0ABP0GXZ5_CLALP</name>
<dbReference type="Proteomes" id="UP001642483">
    <property type="component" value="Unassembled WGS sequence"/>
</dbReference>
<organism evidence="1 2">
    <name type="scientific">Clavelina lepadiformis</name>
    <name type="common">Light-bulb sea squirt</name>
    <name type="synonym">Ascidia lepadiformis</name>
    <dbReference type="NCBI Taxonomy" id="159417"/>
    <lineage>
        <taxon>Eukaryota</taxon>
        <taxon>Metazoa</taxon>
        <taxon>Chordata</taxon>
        <taxon>Tunicata</taxon>
        <taxon>Ascidiacea</taxon>
        <taxon>Aplousobranchia</taxon>
        <taxon>Clavelinidae</taxon>
        <taxon>Clavelina</taxon>
    </lineage>
</organism>
<reference evidence="1 2" key="1">
    <citation type="submission" date="2024-02" db="EMBL/GenBank/DDBJ databases">
        <authorList>
            <person name="Daric V."/>
            <person name="Darras S."/>
        </authorList>
    </citation>
    <scope>NUCLEOTIDE SEQUENCE [LARGE SCALE GENOMIC DNA]</scope>
</reference>
<sequence>MNNRHSNYKPSSSKSKPIPVLISALRLKIKVCFFNSSLQRIYVELHAMILVSSLERDNVW</sequence>
<dbReference type="EMBL" id="CAWYQH010000163">
    <property type="protein sequence ID" value="CAK8696622.1"/>
    <property type="molecule type" value="Genomic_DNA"/>
</dbReference>